<protein>
    <submittedName>
        <fullName evidence="2">Uncharacterized protein</fullName>
    </submittedName>
</protein>
<evidence type="ECO:0000313" key="3">
    <source>
        <dbReference type="Proteomes" id="UP000195570"/>
    </source>
</evidence>
<accession>A0A1G4IIR2</accession>
<organism evidence="2 3">
    <name type="scientific">Trypanosoma equiperdum</name>
    <dbReference type="NCBI Taxonomy" id="5694"/>
    <lineage>
        <taxon>Eukaryota</taxon>
        <taxon>Discoba</taxon>
        <taxon>Euglenozoa</taxon>
        <taxon>Kinetoplastea</taxon>
        <taxon>Metakinetoplastina</taxon>
        <taxon>Trypanosomatida</taxon>
        <taxon>Trypanosomatidae</taxon>
        <taxon>Trypanosoma</taxon>
    </lineage>
</organism>
<dbReference type="Proteomes" id="UP000195570">
    <property type="component" value="Unassembled WGS sequence"/>
</dbReference>
<feature type="region of interest" description="Disordered" evidence="1">
    <location>
        <begin position="283"/>
        <end position="302"/>
    </location>
</feature>
<comment type="caution">
    <text evidence="2">The sequence shown here is derived from an EMBL/GenBank/DDBJ whole genome shotgun (WGS) entry which is preliminary data.</text>
</comment>
<dbReference type="VEuPathDB" id="TriTrypDB:TEOVI_000377800"/>
<dbReference type="RefSeq" id="XP_067082730.1">
    <property type="nucleotide sequence ID" value="XM_067226629.1"/>
</dbReference>
<reference evidence="2" key="1">
    <citation type="submission" date="2016-09" db="EMBL/GenBank/DDBJ databases">
        <authorList>
            <person name="Hebert L."/>
            <person name="Moumen B."/>
        </authorList>
    </citation>
    <scope>NUCLEOTIDE SEQUENCE [LARGE SCALE GENOMIC DNA]</scope>
    <source>
        <strain evidence="2">OVI</strain>
    </source>
</reference>
<feature type="compositionally biased region" description="Polar residues" evidence="1">
    <location>
        <begin position="286"/>
        <end position="301"/>
    </location>
</feature>
<dbReference type="GeneID" id="92377718"/>
<feature type="region of interest" description="Disordered" evidence="1">
    <location>
        <begin position="1294"/>
        <end position="1332"/>
    </location>
</feature>
<evidence type="ECO:0000256" key="1">
    <source>
        <dbReference type="SAM" id="MobiDB-lite"/>
    </source>
</evidence>
<keyword evidence="3" id="KW-1185">Reference proteome</keyword>
<proteinExistence type="predicted"/>
<feature type="compositionally biased region" description="Basic and acidic residues" evidence="1">
    <location>
        <begin position="1189"/>
        <end position="1201"/>
    </location>
</feature>
<evidence type="ECO:0000313" key="2">
    <source>
        <dbReference type="EMBL" id="SCU72202.1"/>
    </source>
</evidence>
<gene>
    <name evidence="2" type="ORF">TEOVI_000377800</name>
</gene>
<feature type="region of interest" description="Disordered" evidence="1">
    <location>
        <begin position="1189"/>
        <end position="1224"/>
    </location>
</feature>
<feature type="compositionally biased region" description="Basic and acidic residues" evidence="1">
    <location>
        <begin position="1294"/>
        <end position="1307"/>
    </location>
</feature>
<sequence length="1345" mass="147140">MQSLVSLRTRVQSVAVSDAFSSLQSCHRPITTPAAKPAAGAHLREQTKATDTVVDSTKDQRHHSKGRGVAGVRNRGGPYRRQAQAWNTSGKSGLNLPESSAPVLFPLGNGLEVTLPHDAFAWKTRGAPAGIAERNQSAGEHGGKFVGDGGKSLHVCDSNGCGTDRQAEVAIMHLNESGELISAIFAVPSLKGSEKLQKALEEWPELLHRLRADSLPVILGSSGESPPTARSIIRAFQILTEALGSLDSISQNSGLRAEQLFPADLVAALWRALPPIHEYIKRTAVDSPQPSGGTDSDNGVNESLRDDEVALPATPELPSSPMKAFKVARRALALRAREVGDVLPPSLLVQVLLSIEKCGALSDDIIGPMGTRLLERYDRALVAHGGPQRVASNHQLSTRFVSRTMNSYDLPFSDEDSVSFARLLGRAQVVDHFQLHRLVHTILLPSVVRALRSNALSLTELFELTACYARYAVCGRPVVQVTELWMSHVPQMSLEQCVKLLNIVSPNRQRINGKKRFTSGKTRQTLATGAEEDYFPLVGAVLERAVWLCVRETQIVNNTDTTEQIIAVADEDCGVLSPTCLTKFMCALTRVNAERWAEVYMVVASVIEKKLELFSITDVMSMAKSIIQRGSNIPYHTFHAQLARFLLQAEAALSDVKVASVALVSTALMLPAPPLSLSKVKEAHFLQPPTNSVPAPTCAGEDKPLREMGSCTLEHSSALAIFRKHGTRLGLHSFVAGMCATPLEELPRRSQERVIVHFTAIASAIGVAWLARGIAALTSRIPDSVDPLSVQRWFSRFTVVDVTRQLDLEHAAMLLNVLSHENYSRESALAKRAITNRVARLLLQDDVSLHSIVLIAPALQRADVFFPHLYSRLCRVLLSTVQKAPFDALLPAFYVAADEFTRCKHHNGGTFRDVWELLRTRVIDDAAVSLTTEDVIVALNGFAALDVGDYPVFSVLLHRLWVSYKEVASQCGGEEGGTSAVSGSLTPTRWVDKVLSGCTPSAVAVLACSLTHLGDGEVVDTFMPWVLLRLRQVVRDIFPIDVLHLMPALLANFAKAASRAENSLNPTHWLNIDANCSLLHAVYDACRELFLQMYGEARKDSGEGVDGVRREDWIPKVHVSVSSVPHRHFAELLIALCRAGVQDETVVMACAPRTTQRCCAVLPMAELVDLTMALCFHLHLHPQETDQCDTSKEQSIKHTDGTDGDVVGNPPFAESEGTGNGGTDAVKSASLQAITPNQQLLLPALNALWERVEELSLPQVDALVRCLRHYYGEKVDTDFLFRLQNHRAAVEEMRRSRQQRRGEKVMKGEATLTVDAAKPRNSAEEQGRREEGTQLQLTAEDLFVC</sequence>
<feature type="compositionally biased region" description="Basic and acidic residues" evidence="1">
    <location>
        <begin position="1317"/>
        <end position="1332"/>
    </location>
</feature>
<dbReference type="EMBL" id="CZPT02001821">
    <property type="protein sequence ID" value="SCU72202.1"/>
    <property type="molecule type" value="Genomic_DNA"/>
</dbReference>
<name>A0A1G4IIR2_TRYEQ</name>
<feature type="region of interest" description="Disordered" evidence="1">
    <location>
        <begin position="31"/>
        <end position="76"/>
    </location>
</feature>